<evidence type="ECO:0000313" key="1">
    <source>
        <dbReference type="EMBL" id="AXC38567.1"/>
    </source>
</evidence>
<gene>
    <name evidence="1" type="primary">79</name>
    <name evidence="1" type="ORF">SEA_VISCONTI_79</name>
</gene>
<evidence type="ECO:0000313" key="2">
    <source>
        <dbReference type="Proteomes" id="UP000253048"/>
    </source>
</evidence>
<name>A0A2Z5HFU7_9CAUD</name>
<protein>
    <submittedName>
        <fullName evidence="1">Uncharacterized protein</fullName>
    </submittedName>
</protein>
<accession>A0A2Z5HFU7</accession>
<reference evidence="2" key="1">
    <citation type="submission" date="2018-05" db="EMBL/GenBank/DDBJ databases">
        <authorList>
            <person name="Baldwin J.R."/>
            <person name="Bharucha N."/>
            <person name="Burkhalter J.L."/>
            <person name="Bythrow A.C."/>
            <person name="Chamala R.K."/>
            <person name="Dar M."/>
            <person name="Illendula A."/>
            <person name="Kovacs C.N."/>
            <person name="Kwiecinski J.R."/>
            <person name="Pobok V.A."/>
            <person name="Ring A."/>
            <person name="Robertson J.P."/>
            <person name="Serrano K."/>
            <person name="Soni U.K."/>
            <person name="Thomas A."/>
            <person name="Wooley A."/>
            <person name="Donovan S."/>
            <person name="Schirling A.M."/>
            <person name="Varkey A.L."/>
            <person name="Beshay M."/>
            <person name="Fultang N."/>
            <person name="Pape-Zambito D.A."/>
            <person name="Garlena R.A."/>
            <person name="Russell D.A."/>
            <person name="Pope W.H."/>
            <person name="Jacobs-Sera D."/>
            <person name="Hatfull G.F."/>
        </authorList>
    </citation>
    <scope>NUCLEOTIDE SEQUENCE [LARGE SCALE GENOMIC DNA]</scope>
</reference>
<proteinExistence type="predicted"/>
<dbReference type="Proteomes" id="UP000253048">
    <property type="component" value="Segment"/>
</dbReference>
<organism evidence="1 2">
    <name type="scientific">Mycobacterium phage Visconti</name>
    <dbReference type="NCBI Taxonomy" id="2250387"/>
    <lineage>
        <taxon>Viruses</taxon>
        <taxon>Duplodnaviria</taxon>
        <taxon>Heunggongvirae</taxon>
        <taxon>Uroviricota</taxon>
        <taxon>Caudoviricetes</taxon>
        <taxon>Dclasvirinae</taxon>
        <taxon>Plotvirus</taxon>
        <taxon>Plotvirus plot</taxon>
    </lineage>
</organism>
<sequence length="179" mass="20533">MAIKDSSEDVLRKAAAASLKATHALRRIREAKERADYMLVRGLTESDVYGKHAREGWRKGNDLARWVVAPKGVVAVVSAGDGPLLARNPDYVGEHRESHDISRRYYDPRFGRGWSGYVGGQPYHATWSALWDKMTQEDRLDSWEQNFFRVNAFGWTHYVCRTKHDESCWCTKGPEEVMD</sequence>
<dbReference type="EMBL" id="MH399788">
    <property type="protein sequence ID" value="AXC38567.1"/>
    <property type="molecule type" value="Genomic_DNA"/>
</dbReference>